<dbReference type="HAMAP" id="MF_00336">
    <property type="entry name" value="BioD"/>
    <property type="match status" value="1"/>
</dbReference>
<comment type="similarity">
    <text evidence="8">Belongs to the dethiobiotin synthetase family.</text>
</comment>
<keyword evidence="5 8" id="KW-0093">Biotin biosynthesis</keyword>
<dbReference type="FunFam" id="3.40.50.300:FF:000292">
    <property type="entry name" value="ATP-dependent dethiobiotin synthetase BioD"/>
    <property type="match status" value="1"/>
</dbReference>
<feature type="binding site" evidence="8">
    <location>
        <begin position="12"/>
        <end position="17"/>
    </location>
    <ligand>
        <name>ATP</name>
        <dbReference type="ChEBI" id="CHEBI:30616"/>
    </ligand>
</feature>
<dbReference type="Pfam" id="PF13500">
    <property type="entry name" value="AAA_26"/>
    <property type="match status" value="1"/>
</dbReference>
<comment type="caution">
    <text evidence="8">Lacks conserved residue(s) required for the propagation of feature annotation.</text>
</comment>
<feature type="binding site" evidence="8">
    <location>
        <position position="41"/>
    </location>
    <ligand>
        <name>substrate</name>
    </ligand>
</feature>
<comment type="subcellular location">
    <subcellularLocation>
        <location evidence="8">Cytoplasm</location>
    </subcellularLocation>
</comment>
<dbReference type="SUPFAM" id="SSF52540">
    <property type="entry name" value="P-loop containing nucleoside triphosphate hydrolases"/>
    <property type="match status" value="1"/>
</dbReference>
<evidence type="ECO:0000256" key="6">
    <source>
        <dbReference type="ARBA" id="ARBA00022840"/>
    </source>
</evidence>
<dbReference type="Proteomes" id="UP000185639">
    <property type="component" value="Unassembled WGS sequence"/>
</dbReference>
<feature type="active site" evidence="8">
    <location>
        <position position="37"/>
    </location>
</feature>
<name>A0A1N7J0L4_9GAMM</name>
<keyword evidence="1 8" id="KW-0963">Cytoplasm</keyword>
<dbReference type="GO" id="GO:0042803">
    <property type="term" value="F:protein homodimerization activity"/>
    <property type="evidence" value="ECO:0007669"/>
    <property type="project" value="UniProtKB-ARBA"/>
</dbReference>
<evidence type="ECO:0000256" key="1">
    <source>
        <dbReference type="ARBA" id="ARBA00022490"/>
    </source>
</evidence>
<dbReference type="Gene3D" id="3.40.50.300">
    <property type="entry name" value="P-loop containing nucleotide triphosphate hydrolases"/>
    <property type="match status" value="1"/>
</dbReference>
<organism evidence="9 10">
    <name type="scientific">Thalassolituus maritimus</name>
    <dbReference type="NCBI Taxonomy" id="484498"/>
    <lineage>
        <taxon>Bacteria</taxon>
        <taxon>Pseudomonadati</taxon>
        <taxon>Pseudomonadota</taxon>
        <taxon>Gammaproteobacteria</taxon>
        <taxon>Oceanospirillales</taxon>
        <taxon>Oceanospirillaceae</taxon>
        <taxon>Thalassolituus</taxon>
    </lineage>
</organism>
<dbReference type="GO" id="GO:0005524">
    <property type="term" value="F:ATP binding"/>
    <property type="evidence" value="ECO:0007669"/>
    <property type="project" value="UniProtKB-UniRule"/>
</dbReference>
<feature type="binding site" evidence="8">
    <location>
        <position position="16"/>
    </location>
    <ligand>
        <name>Mg(2+)</name>
        <dbReference type="ChEBI" id="CHEBI:18420"/>
    </ligand>
</feature>
<keyword evidence="6 8" id="KW-0067">ATP-binding</keyword>
<feature type="binding site" evidence="8">
    <location>
        <position position="54"/>
    </location>
    <ligand>
        <name>Mg(2+)</name>
        <dbReference type="ChEBI" id="CHEBI:18420"/>
    </ligand>
</feature>
<dbReference type="GO" id="GO:0004141">
    <property type="term" value="F:dethiobiotin synthase activity"/>
    <property type="evidence" value="ECO:0007669"/>
    <property type="project" value="UniProtKB-UniRule"/>
</dbReference>
<dbReference type="EC" id="6.3.3.3" evidence="8"/>
<reference evidence="10" key="1">
    <citation type="submission" date="2017-01" db="EMBL/GenBank/DDBJ databases">
        <authorList>
            <person name="Varghese N."/>
            <person name="Submissions S."/>
        </authorList>
    </citation>
    <scope>NUCLEOTIDE SEQUENCE [LARGE SCALE GENOMIC DNA]</scope>
    <source>
        <strain evidence="10">DSM 24913</strain>
    </source>
</reference>
<keyword evidence="2 8" id="KW-0436">Ligase</keyword>
<keyword evidence="4 8" id="KW-0547">Nucleotide-binding</keyword>
<dbReference type="OrthoDB" id="9802097at2"/>
<keyword evidence="7 8" id="KW-0460">Magnesium</keyword>
<keyword evidence="3 8" id="KW-0479">Metal-binding</keyword>
<dbReference type="STRING" id="484498.SAMN05421686_101228"/>
<feature type="binding site" evidence="8">
    <location>
        <begin position="176"/>
        <end position="177"/>
    </location>
    <ligand>
        <name>ATP</name>
        <dbReference type="ChEBI" id="CHEBI:30616"/>
    </ligand>
</feature>
<accession>A0A1N7J0L4</accession>
<evidence type="ECO:0000256" key="8">
    <source>
        <dbReference type="HAMAP-Rule" id="MF_00336"/>
    </source>
</evidence>
<dbReference type="PIRSF" id="PIRSF006755">
    <property type="entry name" value="DTB_synth"/>
    <property type="match status" value="1"/>
</dbReference>
<gene>
    <name evidence="8" type="primary">bioD</name>
    <name evidence="9" type="ORF">SAMN05421686_101228</name>
</gene>
<feature type="binding site" evidence="8">
    <location>
        <begin position="116"/>
        <end position="119"/>
    </location>
    <ligand>
        <name>ATP</name>
        <dbReference type="ChEBI" id="CHEBI:30616"/>
    </ligand>
</feature>
<comment type="function">
    <text evidence="8">Catalyzes a mechanistically unusual reaction, the ATP-dependent insertion of CO2 between the N7 and N8 nitrogen atoms of 7,8-diaminopelargonic acid (DAPA, also called 7,8-diammoniononanoate) to form a ureido ring.</text>
</comment>
<sequence>MKRYFLTGTDTDAGKTLISAALLQRAVLDGHTSFGLKPIASGSDQTDSGLRNRDALLHQKYSSGNLTYEVHNPITLKPAIAPHIAAKEAGLSLTCSSLIEACENGLTQTADLQLIEGAGGWLVPLNDTETLADFAASQNLPVILVIGLKLGCINHACLTVEAIRQCGLTIAGWVANSIDPDMEAQQENLRYLTQWFHQRGIQHLGTVPHIRGIDPFDEESLKQVSDRLQWPD</sequence>
<feature type="binding site" evidence="8">
    <location>
        <position position="116"/>
    </location>
    <ligand>
        <name>Mg(2+)</name>
        <dbReference type="ChEBI" id="CHEBI:18420"/>
    </ligand>
</feature>
<dbReference type="PANTHER" id="PTHR43210:SF5">
    <property type="entry name" value="DETHIOBIOTIN SYNTHETASE"/>
    <property type="match status" value="1"/>
</dbReference>
<dbReference type="RefSeq" id="WP_076513591.1">
    <property type="nucleotide sequence ID" value="NZ_FTOH01000001.1"/>
</dbReference>
<evidence type="ECO:0000256" key="5">
    <source>
        <dbReference type="ARBA" id="ARBA00022756"/>
    </source>
</evidence>
<proteinExistence type="inferred from homology"/>
<comment type="pathway">
    <text evidence="8">Cofactor biosynthesis; biotin biosynthesis; biotin from 7,8-diaminononanoate: step 1/2.</text>
</comment>
<evidence type="ECO:0000313" key="10">
    <source>
        <dbReference type="Proteomes" id="UP000185639"/>
    </source>
</evidence>
<dbReference type="UniPathway" id="UPA00078">
    <property type="reaction ID" value="UER00161"/>
</dbReference>
<dbReference type="EMBL" id="FTOH01000001">
    <property type="protein sequence ID" value="SIS42893.1"/>
    <property type="molecule type" value="Genomic_DNA"/>
</dbReference>
<protein>
    <recommendedName>
        <fullName evidence="8">ATP-dependent dethiobiotin synthetase BioD</fullName>
        <ecNumber evidence="8">6.3.3.3</ecNumber>
    </recommendedName>
    <alternativeName>
        <fullName evidence="8">DTB synthetase</fullName>
        <shortName evidence="8">DTBS</shortName>
    </alternativeName>
    <alternativeName>
        <fullName evidence="8">Dethiobiotin synthase</fullName>
    </alternativeName>
</protein>
<evidence type="ECO:0000256" key="3">
    <source>
        <dbReference type="ARBA" id="ARBA00022723"/>
    </source>
</evidence>
<evidence type="ECO:0000256" key="2">
    <source>
        <dbReference type="ARBA" id="ARBA00022598"/>
    </source>
</evidence>
<comment type="cofactor">
    <cofactor evidence="8">
        <name>Mg(2+)</name>
        <dbReference type="ChEBI" id="CHEBI:18420"/>
    </cofactor>
</comment>
<feature type="binding site" evidence="8">
    <location>
        <begin position="208"/>
        <end position="210"/>
    </location>
    <ligand>
        <name>ATP</name>
        <dbReference type="ChEBI" id="CHEBI:30616"/>
    </ligand>
</feature>
<dbReference type="InterPro" id="IPR004472">
    <property type="entry name" value="DTB_synth_BioD"/>
</dbReference>
<comment type="subunit">
    <text evidence="8">Homodimer.</text>
</comment>
<dbReference type="InterPro" id="IPR027417">
    <property type="entry name" value="P-loop_NTPase"/>
</dbReference>
<dbReference type="GO" id="GO:0005829">
    <property type="term" value="C:cytosol"/>
    <property type="evidence" value="ECO:0007669"/>
    <property type="project" value="TreeGrafter"/>
</dbReference>
<dbReference type="GO" id="GO:0000287">
    <property type="term" value="F:magnesium ion binding"/>
    <property type="evidence" value="ECO:0007669"/>
    <property type="project" value="UniProtKB-UniRule"/>
</dbReference>
<evidence type="ECO:0000256" key="7">
    <source>
        <dbReference type="ARBA" id="ARBA00022842"/>
    </source>
</evidence>
<dbReference type="GO" id="GO:0009102">
    <property type="term" value="P:biotin biosynthetic process"/>
    <property type="evidence" value="ECO:0007669"/>
    <property type="project" value="UniProtKB-UniRule"/>
</dbReference>
<dbReference type="NCBIfam" id="TIGR00347">
    <property type="entry name" value="bioD"/>
    <property type="match status" value="1"/>
</dbReference>
<evidence type="ECO:0000256" key="4">
    <source>
        <dbReference type="ARBA" id="ARBA00022741"/>
    </source>
</evidence>
<keyword evidence="10" id="KW-1185">Reference proteome</keyword>
<dbReference type="AlphaFoldDB" id="A0A1N7J0L4"/>
<dbReference type="CDD" id="cd03109">
    <property type="entry name" value="DTBS"/>
    <property type="match status" value="1"/>
</dbReference>
<feature type="binding site" evidence="8">
    <location>
        <position position="54"/>
    </location>
    <ligand>
        <name>ATP</name>
        <dbReference type="ChEBI" id="CHEBI:30616"/>
    </ligand>
</feature>
<dbReference type="PANTHER" id="PTHR43210">
    <property type="entry name" value="DETHIOBIOTIN SYNTHETASE"/>
    <property type="match status" value="1"/>
</dbReference>
<comment type="catalytic activity">
    <reaction evidence="8">
        <text>(7R,8S)-7,8-diammoniononanoate + CO2 + ATP = (4R,5S)-dethiobiotin + ADP + phosphate + 3 H(+)</text>
        <dbReference type="Rhea" id="RHEA:15805"/>
        <dbReference type="ChEBI" id="CHEBI:15378"/>
        <dbReference type="ChEBI" id="CHEBI:16526"/>
        <dbReference type="ChEBI" id="CHEBI:30616"/>
        <dbReference type="ChEBI" id="CHEBI:43474"/>
        <dbReference type="ChEBI" id="CHEBI:149469"/>
        <dbReference type="ChEBI" id="CHEBI:149473"/>
        <dbReference type="ChEBI" id="CHEBI:456216"/>
        <dbReference type="EC" id="6.3.3.3"/>
    </reaction>
</comment>
<evidence type="ECO:0000313" key="9">
    <source>
        <dbReference type="EMBL" id="SIS42893.1"/>
    </source>
</evidence>